<sequence length="233" mass="24122">MTSPLLALAAGALTVAAPCVLPMLPVVLGASVGQRKATRPLFIALGFASAFCVASLVFGSVTRVLPVSQEALRHAATAMLLLFGVFMLWPAPGQWLAMRASGVLNRVASVGDHAGNGNFGGFLLGLSLGAVWTPCAGPVLASILTLIATEPDTARAALLLACYSVGAAVPMLAIAYGGQVASTRVRQLARHAHRMQQVFGAIVIAVAVATFFQLDGWITVWVSQFYPQGPLGL</sequence>
<evidence type="ECO:0000256" key="3">
    <source>
        <dbReference type="ARBA" id="ARBA00022692"/>
    </source>
</evidence>
<keyword evidence="4" id="KW-0201">Cytochrome c-type biogenesis</keyword>
<evidence type="ECO:0000256" key="4">
    <source>
        <dbReference type="ARBA" id="ARBA00022748"/>
    </source>
</evidence>
<evidence type="ECO:0000256" key="2">
    <source>
        <dbReference type="ARBA" id="ARBA00006143"/>
    </source>
</evidence>
<feature type="transmembrane region" description="Helical" evidence="7">
    <location>
        <begin position="198"/>
        <end position="223"/>
    </location>
</feature>
<gene>
    <name evidence="9" type="ORF">FN976_25360</name>
</gene>
<reference evidence="9 10" key="1">
    <citation type="submission" date="2019-07" db="EMBL/GenBank/DDBJ databases">
        <title>Caenimonas sedimenti sp. nov., isolated from activated sludge.</title>
        <authorList>
            <person name="Xu J."/>
        </authorList>
    </citation>
    <scope>NUCLEOTIDE SEQUENCE [LARGE SCALE GENOMIC DNA]</scope>
    <source>
        <strain evidence="9 10">HX-9-20</strain>
    </source>
</reference>
<proteinExistence type="inferred from homology"/>
<evidence type="ECO:0000256" key="5">
    <source>
        <dbReference type="ARBA" id="ARBA00022989"/>
    </source>
</evidence>
<protein>
    <submittedName>
        <fullName evidence="9">Cytochrome c biogenesis protein CcdA</fullName>
    </submittedName>
</protein>
<comment type="caution">
    <text evidence="9">The sequence shown here is derived from an EMBL/GenBank/DDBJ whole genome shotgun (WGS) entry which is preliminary data.</text>
</comment>
<evidence type="ECO:0000259" key="8">
    <source>
        <dbReference type="Pfam" id="PF02683"/>
    </source>
</evidence>
<keyword evidence="3 7" id="KW-0812">Transmembrane</keyword>
<evidence type="ECO:0000256" key="1">
    <source>
        <dbReference type="ARBA" id="ARBA00004141"/>
    </source>
</evidence>
<feature type="domain" description="Cytochrome C biogenesis protein transmembrane" evidence="8">
    <location>
        <begin position="7"/>
        <end position="209"/>
    </location>
</feature>
<keyword evidence="10" id="KW-1185">Reference proteome</keyword>
<dbReference type="InterPro" id="IPR051790">
    <property type="entry name" value="Cytochrome_c-biogenesis_DsbD"/>
</dbReference>
<feature type="transmembrane region" description="Helical" evidence="7">
    <location>
        <begin position="71"/>
        <end position="89"/>
    </location>
</feature>
<feature type="transmembrane region" description="Helical" evidence="7">
    <location>
        <begin position="39"/>
        <end position="59"/>
    </location>
</feature>
<evidence type="ECO:0000313" key="9">
    <source>
        <dbReference type="EMBL" id="TWO67721.1"/>
    </source>
</evidence>
<evidence type="ECO:0000256" key="6">
    <source>
        <dbReference type="ARBA" id="ARBA00023136"/>
    </source>
</evidence>
<evidence type="ECO:0000313" key="10">
    <source>
        <dbReference type="Proteomes" id="UP000318199"/>
    </source>
</evidence>
<dbReference type="InterPro" id="IPR003834">
    <property type="entry name" value="Cyt_c_assmbl_TM_dom"/>
</dbReference>
<keyword evidence="5 7" id="KW-1133">Transmembrane helix</keyword>
<dbReference type="OrthoDB" id="9811352at2"/>
<dbReference type="PANTHER" id="PTHR31272:SF9">
    <property type="entry name" value="BLL1027 PROTEIN"/>
    <property type="match status" value="1"/>
</dbReference>
<dbReference type="GO" id="GO:0016020">
    <property type="term" value="C:membrane"/>
    <property type="evidence" value="ECO:0007669"/>
    <property type="project" value="UniProtKB-SubCell"/>
</dbReference>
<organism evidence="9 10">
    <name type="scientific">Caenimonas sedimenti</name>
    <dbReference type="NCBI Taxonomy" id="2596921"/>
    <lineage>
        <taxon>Bacteria</taxon>
        <taxon>Pseudomonadati</taxon>
        <taxon>Pseudomonadota</taxon>
        <taxon>Betaproteobacteria</taxon>
        <taxon>Burkholderiales</taxon>
        <taxon>Comamonadaceae</taxon>
        <taxon>Caenimonas</taxon>
    </lineage>
</organism>
<dbReference type="EMBL" id="VOBQ01000023">
    <property type="protein sequence ID" value="TWO67721.1"/>
    <property type="molecule type" value="Genomic_DNA"/>
</dbReference>
<name>A0A562ZH45_9BURK</name>
<dbReference type="PANTHER" id="PTHR31272">
    <property type="entry name" value="CYTOCHROME C-TYPE BIOGENESIS PROTEIN HI_1454-RELATED"/>
    <property type="match status" value="1"/>
</dbReference>
<dbReference type="RefSeq" id="WP_145896202.1">
    <property type="nucleotide sequence ID" value="NZ_VOBQ01000023.1"/>
</dbReference>
<evidence type="ECO:0000256" key="7">
    <source>
        <dbReference type="SAM" id="Phobius"/>
    </source>
</evidence>
<comment type="subcellular location">
    <subcellularLocation>
        <location evidence="1">Membrane</location>
        <topology evidence="1">Multi-pass membrane protein</topology>
    </subcellularLocation>
</comment>
<dbReference type="Proteomes" id="UP000318199">
    <property type="component" value="Unassembled WGS sequence"/>
</dbReference>
<dbReference type="AlphaFoldDB" id="A0A562ZH45"/>
<keyword evidence="6 7" id="KW-0472">Membrane</keyword>
<comment type="similarity">
    <text evidence="2">Belongs to the DsbD family.</text>
</comment>
<dbReference type="GO" id="GO:0017004">
    <property type="term" value="P:cytochrome complex assembly"/>
    <property type="evidence" value="ECO:0007669"/>
    <property type="project" value="UniProtKB-KW"/>
</dbReference>
<dbReference type="Pfam" id="PF02683">
    <property type="entry name" value="DsbD_TM"/>
    <property type="match status" value="1"/>
</dbReference>
<feature type="transmembrane region" description="Helical" evidence="7">
    <location>
        <begin position="156"/>
        <end position="177"/>
    </location>
</feature>
<accession>A0A562ZH45</accession>